<dbReference type="EMBL" id="NJPP01000008">
    <property type="protein sequence ID" value="PIT70449.1"/>
    <property type="molecule type" value="Genomic_DNA"/>
</dbReference>
<gene>
    <name evidence="1" type="ORF">CEV08_03750</name>
</gene>
<dbReference type="AlphaFoldDB" id="A0A2M6UWA2"/>
<organism evidence="1 2">
    <name type="scientific">Bartonella tribocorum</name>
    <dbReference type="NCBI Taxonomy" id="85701"/>
    <lineage>
        <taxon>Bacteria</taxon>
        <taxon>Pseudomonadati</taxon>
        <taxon>Pseudomonadota</taxon>
        <taxon>Alphaproteobacteria</taxon>
        <taxon>Hyphomicrobiales</taxon>
        <taxon>Bartonellaceae</taxon>
        <taxon>Bartonella</taxon>
    </lineage>
</organism>
<comment type="caution">
    <text evidence="1">The sequence shown here is derived from an EMBL/GenBank/DDBJ whole genome shotgun (WGS) entry which is preliminary data.</text>
</comment>
<dbReference type="Proteomes" id="UP000230791">
    <property type="component" value="Unassembled WGS sequence"/>
</dbReference>
<protein>
    <submittedName>
        <fullName evidence="1">Uncharacterized protein</fullName>
    </submittedName>
</protein>
<proteinExistence type="predicted"/>
<dbReference type="OrthoDB" id="7923249at2"/>
<dbReference type="RefSeq" id="WP_100130433.1">
    <property type="nucleotide sequence ID" value="NZ_CADDYJ010000008.1"/>
</dbReference>
<accession>A0A2M6UWA2</accession>
<evidence type="ECO:0000313" key="1">
    <source>
        <dbReference type="EMBL" id="PIT70449.1"/>
    </source>
</evidence>
<evidence type="ECO:0000313" key="2">
    <source>
        <dbReference type="Proteomes" id="UP000230791"/>
    </source>
</evidence>
<reference evidence="1 2" key="1">
    <citation type="submission" date="2017-06" db="EMBL/GenBank/DDBJ databases">
        <title>Draft genome of Bartonella tribocorum C635.</title>
        <authorList>
            <person name="Hadjadj L."/>
            <person name="Jiyipong T."/>
            <person name="Diene S.M."/>
            <person name="Morand S."/>
            <person name="Rolain J.-M."/>
        </authorList>
    </citation>
    <scope>NUCLEOTIDE SEQUENCE [LARGE SCALE GENOMIC DNA]</scope>
    <source>
        <strain evidence="1 2">C635</strain>
    </source>
</reference>
<sequence>MLQELEYNQKKKEIEDWEINKRDAEDRAYSQIKNTMGAIDKALDIIEKNPQWAAGIGGSFAQIFPRTDVKILKN</sequence>
<name>A0A2M6UWA2_9HYPH</name>